<dbReference type="RefSeq" id="WP_105482972.1">
    <property type="nucleotide sequence ID" value="NZ_NIGF01000004.1"/>
</dbReference>
<keyword evidence="2" id="KW-1133">Transmembrane helix</keyword>
<feature type="compositionally biased region" description="Polar residues" evidence="1">
    <location>
        <begin position="95"/>
        <end position="106"/>
    </location>
</feature>
<sequence>MNSIHSRQSSVNLSRTRRALVQPRFLLAMTAMASAVGGVSFLATAQTGRAPVKMQASSGSGHSKPANLMDLPSLVKRAGASGKLATKAAAKKSGRTAQSSRTTQAVVSGRNVSGFNLNDVDLTPNSPSDEREPLFSPSGDLIVFRSNGADSNGDSAIDSLNANRKFHVWVMNSDGSDQRQLTGLAGNGDAARNQFRPSWSPDGNQVVYIDEKVPDLTSSSNAAADQLFVVSTLEGSDTTPQQRTFFAGDKKSPAWAPNGLTITFACKSDPTTGANLGQFDLFSIDPGGDASTAQRLTGGDNDPGGNTADDLNPAYSPGRGNTLYFSSNRNNNGPSTGRRIWRLNGATPQLVTDPSQRAGFNAADTISDDFPTLSLEKDFSTFGGSVTNNANRNVTEQLAFQTNSPLNANDANLDLNIWGIPTSALPEASGAAFVITNGSSSSETAQSGVTNGGEDFAPDQEPAFGRSILSPQRIGALAFASQRISNPNPGATNQNPTGGNGLNSTNDIYVTGTVDTTPPILVPQSVGNQAFPVVSPLATLAGQGQGNPRTFEAGLRPGAAPGTPGSLKLAVVIDERESGLDRNSSIVAVIRDANQVQVNEGTSPVNEEVKVTLAQEIGYAQTNTYALTAVDDGVNEKQAGAVAGDGIYYCSTDVQTPTSGEYYIDIVATDQKQNTFTYDNIWGFSTRPFTKSRQDLLVSDYAVGQLFPNNLSGDTSSFFDNGGDDGRFVNMFPVESYLINAQGGIATPPKNDFNSQGQSTVNAFPTADVWRILCRGPVTSALLNTYRPGIVSQIDPNETVAEDGKPFTAKTRKVAVASASVTWASPYTGEVFAGPGTLVDASTQDVLTEFSNSGGRLFVMGRDVGFGLTSGGTVGSDFLNTVLGADWGGDVPTGNGGRRDPGVLIKNEAGGFIKRTLSYGVFLTPALQDLQVPYHYENKDFDKLTDTWLDAALNLNPNTSLNTTSDGSGSTFFRQAVGVQPDEFIPTNAAGAVTEKSYSVGGRTIGQRLSRKIDTVESRSVVFGFGLESINRRYRKPDKDFRTIALDARAQVVRGVNSYLKTGSISGTVINASTNRPIPDFLVRITRETDNTVVYLARTDKNGTYSVAGLSETSDNGGYRVEPAFIDANGKLLPIGGKTGQTSPSGFFGGSTRNTVEIVGGSNTPNVNLRPIPIIPGSLRGKVVTLDLNGKEIPANGLYVLVRSKTESSVFPGGGQYASVVKTNFAGEFRFSGVPALTDLEVILNPSIADIPEKSGLRASFTPPVFSGTFQNGSLGRRLINGLSRPDASTTSALQVPSGGTFVLNDSNPDTTADSGVPLLLKPFLATLSGRVTVNKVAAVNVLVQLLSENGSPITPARATRTDTSGNYVLANVGAGRFIIKATTPLGSTASSKVFIVENKSNTVNITVPTINITTRILSGLVKLRTVGVTAADKNLANATVELLNASGAAFSPAVTTVTKSDGKYSFGVAPGSYKVRATYTVARTTLTSGVSATVKVVGTSGTATGPNLFITTYLVSGRVVSSAGAGQARATVELVSGTNTLQSITADSGGNFKFLNVSPGSYVVKAFSSSGATGQTTVALKSGAQSVPAIKVIVSGTGGPGPTGPTEPTDPGNGNGTDGGGSTGQTFAANTTFQVSLPYATDNKLGTVRVDQAFNGPLSQFNLFRFNAARQVNNLNRDLVKITSGSFLLKRGEGYVLQTLDTEVTTRTPVDTSSLKSFAGTTFTIPLTWNNTYLSDTSAPDNRNNGYNLIGFPFNPSKYNRVSFLKARVMYGSKTYNSVDEAAAAGIISNRLFALDAQGVRNPIADTDLQPFVGYFVRILRNDQPIKLVLINPTSSSN</sequence>
<feature type="compositionally biased region" description="Gly residues" evidence="1">
    <location>
        <begin position="1614"/>
        <end position="1624"/>
    </location>
</feature>
<keyword evidence="4" id="KW-1185">Reference proteome</keyword>
<dbReference type="InParanoid" id="A0A2S8SUX6"/>
<dbReference type="InterPro" id="IPR013784">
    <property type="entry name" value="Carb-bd-like_fold"/>
</dbReference>
<comment type="caution">
    <text evidence="3">The sequence shown here is derived from an EMBL/GenBank/DDBJ whole genome shotgun (WGS) entry which is preliminary data.</text>
</comment>
<organism evidence="3 4">
    <name type="scientific">Abditibacterium utsteinense</name>
    <dbReference type="NCBI Taxonomy" id="1960156"/>
    <lineage>
        <taxon>Bacteria</taxon>
        <taxon>Pseudomonadati</taxon>
        <taxon>Abditibacteriota</taxon>
        <taxon>Abditibacteriia</taxon>
        <taxon>Abditibacteriales</taxon>
        <taxon>Abditibacteriaceae</taxon>
        <taxon>Abditibacterium</taxon>
    </lineage>
</organism>
<feature type="region of interest" description="Disordered" evidence="1">
    <location>
        <begin position="440"/>
        <end position="464"/>
    </location>
</feature>
<dbReference type="EMBL" id="NIGF01000004">
    <property type="protein sequence ID" value="PQV64593.1"/>
    <property type="molecule type" value="Genomic_DNA"/>
</dbReference>
<dbReference type="OrthoDB" id="176752at2"/>
<protein>
    <submittedName>
        <fullName evidence="3">WD40-like Beta Propeller Repeat</fullName>
    </submittedName>
</protein>
<dbReference type="InterPro" id="IPR011042">
    <property type="entry name" value="6-blade_b-propeller_TolB-like"/>
</dbReference>
<dbReference type="Pfam" id="PF13620">
    <property type="entry name" value="CarboxypepD_reg"/>
    <property type="match status" value="1"/>
</dbReference>
<dbReference type="SUPFAM" id="SSF49478">
    <property type="entry name" value="Cna protein B-type domain"/>
    <property type="match status" value="2"/>
</dbReference>
<evidence type="ECO:0000313" key="3">
    <source>
        <dbReference type="EMBL" id="PQV64593.1"/>
    </source>
</evidence>
<feature type="region of interest" description="Disordered" evidence="1">
    <location>
        <begin position="1596"/>
        <end position="1628"/>
    </location>
</feature>
<gene>
    <name evidence="3" type="ORF">B1R32_10486</name>
</gene>
<accession>A0A2S8SUX6</accession>
<dbReference type="Proteomes" id="UP000237684">
    <property type="component" value="Unassembled WGS sequence"/>
</dbReference>
<feature type="region of interest" description="Disordered" evidence="1">
    <location>
        <begin position="483"/>
        <end position="504"/>
    </location>
</feature>
<dbReference type="InterPro" id="IPR011659">
    <property type="entry name" value="WD40"/>
</dbReference>
<feature type="region of interest" description="Disordered" evidence="1">
    <location>
        <begin position="85"/>
        <end position="106"/>
    </location>
</feature>
<dbReference type="Gene3D" id="2.60.40.1120">
    <property type="entry name" value="Carboxypeptidase-like, regulatory domain"/>
    <property type="match status" value="1"/>
</dbReference>
<feature type="region of interest" description="Disordered" evidence="1">
    <location>
        <begin position="287"/>
        <end position="309"/>
    </location>
</feature>
<feature type="compositionally biased region" description="Polar residues" evidence="1">
    <location>
        <begin position="440"/>
        <end position="449"/>
    </location>
</feature>
<dbReference type="Pfam" id="PF07676">
    <property type="entry name" value="PD40"/>
    <property type="match status" value="2"/>
</dbReference>
<dbReference type="InterPro" id="IPR013783">
    <property type="entry name" value="Ig-like_fold"/>
</dbReference>
<keyword evidence="2" id="KW-0812">Transmembrane</keyword>
<keyword evidence="2" id="KW-0472">Membrane</keyword>
<name>A0A2S8SUX6_9BACT</name>
<dbReference type="Gene3D" id="2.120.10.30">
    <property type="entry name" value="TolB, C-terminal domain"/>
    <property type="match status" value="2"/>
</dbReference>
<dbReference type="Gene3D" id="2.60.40.10">
    <property type="entry name" value="Immunoglobulins"/>
    <property type="match status" value="2"/>
</dbReference>
<feature type="transmembrane region" description="Helical" evidence="2">
    <location>
        <begin position="25"/>
        <end position="45"/>
    </location>
</feature>
<dbReference type="SUPFAM" id="SSF117074">
    <property type="entry name" value="Hypothetical protein PA1324"/>
    <property type="match status" value="1"/>
</dbReference>
<proteinExistence type="predicted"/>
<dbReference type="SUPFAM" id="SSF69304">
    <property type="entry name" value="Tricorn protease N-terminal domain"/>
    <property type="match status" value="1"/>
</dbReference>
<evidence type="ECO:0000256" key="1">
    <source>
        <dbReference type="SAM" id="MobiDB-lite"/>
    </source>
</evidence>
<dbReference type="SUPFAM" id="SSF49452">
    <property type="entry name" value="Starch-binding domain-like"/>
    <property type="match status" value="1"/>
</dbReference>
<dbReference type="GO" id="GO:0030246">
    <property type="term" value="F:carbohydrate binding"/>
    <property type="evidence" value="ECO:0007669"/>
    <property type="project" value="InterPro"/>
</dbReference>
<evidence type="ECO:0000313" key="4">
    <source>
        <dbReference type="Proteomes" id="UP000237684"/>
    </source>
</evidence>
<reference evidence="3 4" key="1">
    <citation type="journal article" date="2018" name="Syst. Appl. Microbiol.">
        <title>Abditibacterium utsteinense sp. nov., the first cultivated member of candidate phylum FBP, isolated from ice-free Antarctic soil samples.</title>
        <authorList>
            <person name="Tahon G."/>
            <person name="Tytgat B."/>
            <person name="Lebbe L."/>
            <person name="Carlier A."/>
            <person name="Willems A."/>
        </authorList>
    </citation>
    <scope>NUCLEOTIDE SEQUENCE [LARGE SCALE GENOMIC DNA]</scope>
    <source>
        <strain evidence="3 4">LMG 29911</strain>
    </source>
</reference>
<evidence type="ECO:0000256" key="2">
    <source>
        <dbReference type="SAM" id="Phobius"/>
    </source>
</evidence>